<accession>A0A919VEM6</accession>
<evidence type="ECO:0000313" key="2">
    <source>
        <dbReference type="Proteomes" id="UP000679179"/>
    </source>
</evidence>
<gene>
    <name evidence="1" type="ORF">CPJCM30710_19900</name>
</gene>
<keyword evidence="2" id="KW-1185">Reference proteome</keyword>
<dbReference type="EMBL" id="BOPZ01000016">
    <property type="protein sequence ID" value="GIM29324.1"/>
    <property type="molecule type" value="Genomic_DNA"/>
</dbReference>
<proteinExistence type="predicted"/>
<dbReference type="Proteomes" id="UP000679179">
    <property type="component" value="Unassembled WGS sequence"/>
</dbReference>
<name>A0A919VEM6_9CLOT</name>
<organism evidence="1 2">
    <name type="scientific">Clostridium polyendosporum</name>
    <dbReference type="NCBI Taxonomy" id="69208"/>
    <lineage>
        <taxon>Bacteria</taxon>
        <taxon>Bacillati</taxon>
        <taxon>Bacillota</taxon>
        <taxon>Clostridia</taxon>
        <taxon>Eubacteriales</taxon>
        <taxon>Clostridiaceae</taxon>
        <taxon>Clostridium</taxon>
    </lineage>
</organism>
<evidence type="ECO:0000313" key="1">
    <source>
        <dbReference type="EMBL" id="GIM29324.1"/>
    </source>
</evidence>
<dbReference type="AlphaFoldDB" id="A0A919VEM6"/>
<sequence>MIMDVVSFDYSPFIIYHSNLAFINLYYNIPQITFLQQLIDNPPQLPDIIYINVIKC</sequence>
<reference evidence="1" key="1">
    <citation type="submission" date="2021-03" db="EMBL/GenBank/DDBJ databases">
        <title>Taxonomic study of Clostridium polyendosporum from meadow-gley soil under rice.</title>
        <authorList>
            <person name="Kobayashi H."/>
            <person name="Tanizawa Y."/>
            <person name="Yagura M."/>
        </authorList>
    </citation>
    <scope>NUCLEOTIDE SEQUENCE</scope>
    <source>
        <strain evidence="1">JCM 30710</strain>
    </source>
</reference>
<protein>
    <submittedName>
        <fullName evidence="1">Uncharacterized protein</fullName>
    </submittedName>
</protein>
<comment type="caution">
    <text evidence="1">The sequence shown here is derived from an EMBL/GenBank/DDBJ whole genome shotgun (WGS) entry which is preliminary data.</text>
</comment>